<evidence type="ECO:0000259" key="3">
    <source>
        <dbReference type="PROSITE" id="PS50011"/>
    </source>
</evidence>
<dbReference type="Pfam" id="PF00069">
    <property type="entry name" value="Pkinase"/>
    <property type="match status" value="1"/>
</dbReference>
<dbReference type="GO" id="GO:0005634">
    <property type="term" value="C:nucleus"/>
    <property type="evidence" value="ECO:0007669"/>
    <property type="project" value="TreeGrafter"/>
</dbReference>
<dbReference type="GO" id="GO:0044773">
    <property type="term" value="P:mitotic DNA damage checkpoint signaling"/>
    <property type="evidence" value="ECO:0007669"/>
    <property type="project" value="TreeGrafter"/>
</dbReference>
<dbReference type="PROSITE" id="PS50011">
    <property type="entry name" value="PROTEIN_KINASE_DOM"/>
    <property type="match status" value="1"/>
</dbReference>
<dbReference type="InterPro" id="IPR008271">
    <property type="entry name" value="Ser/Thr_kinase_AS"/>
</dbReference>
<organism evidence="4">
    <name type="scientific">viral metagenome</name>
    <dbReference type="NCBI Taxonomy" id="1070528"/>
    <lineage>
        <taxon>unclassified sequences</taxon>
        <taxon>metagenomes</taxon>
        <taxon>organismal metagenomes</taxon>
    </lineage>
</organism>
<proteinExistence type="predicted"/>
<keyword evidence="2" id="KW-0067">ATP-binding</keyword>
<dbReference type="SUPFAM" id="SSF56112">
    <property type="entry name" value="Protein kinase-like (PK-like)"/>
    <property type="match status" value="1"/>
</dbReference>
<dbReference type="PANTHER" id="PTHR44167">
    <property type="entry name" value="OVARIAN-SPECIFIC SERINE/THREONINE-PROTEIN KINASE LOK-RELATED"/>
    <property type="match status" value="1"/>
</dbReference>
<keyword evidence="1" id="KW-0547">Nucleotide-binding</keyword>
<dbReference type="SMART" id="SM00220">
    <property type="entry name" value="S_TKc"/>
    <property type="match status" value="1"/>
</dbReference>
<dbReference type="EMBL" id="MN740335">
    <property type="protein sequence ID" value="QHU01118.1"/>
    <property type="molecule type" value="Genomic_DNA"/>
</dbReference>
<accession>A0A6C0JB04</accession>
<name>A0A6C0JB04_9ZZZZ</name>
<sequence length="414" mass="49206">MYDFIFQNTDLILEKKNQNTFTIEGYRFKLVGEGTFGIVFKIIYKEHTFIAKIMKKPDPEPEKLKNIKDKIDKISSGKIEKLITKYITNIQDIYLKSNPQVIIFEYLDGIDLSEYLKKEDEIQDSEFYLIIFKLIISVSLLHNKLKISHRDLKPQNIFYNPETNNLKLIDFGFACNLNDYSCYNRYQGTHNYIHPRMNNKKINNLQGGSLYGINTKKNVNRQNVNRQNVNRPNVNRQNVNRPNVNRQNVNRQNVNRQNIKNVSSLKNNNISRRFPKPRSQDIFSIIIIILKIYTYLDYEFNVEELKLNKFLTVFFSPNIKINIKLNKLKKRLDKKKTLFNNLKTIDHTKITNPLISILLKLIKDYWNFKEHNFIVKKKDISKKVLNDLLNICIKNIKEPKLKKIFINEMKIIYS</sequence>
<dbReference type="PANTHER" id="PTHR44167:SF24">
    <property type="entry name" value="SERINE_THREONINE-PROTEIN KINASE CHK2"/>
    <property type="match status" value="1"/>
</dbReference>
<dbReference type="GO" id="GO:0005524">
    <property type="term" value="F:ATP binding"/>
    <property type="evidence" value="ECO:0007669"/>
    <property type="project" value="UniProtKB-KW"/>
</dbReference>
<reference evidence="4" key="1">
    <citation type="journal article" date="2020" name="Nature">
        <title>Giant virus diversity and host interactions through global metagenomics.</title>
        <authorList>
            <person name="Schulz F."/>
            <person name="Roux S."/>
            <person name="Paez-Espino D."/>
            <person name="Jungbluth S."/>
            <person name="Walsh D.A."/>
            <person name="Denef V.J."/>
            <person name="McMahon K.D."/>
            <person name="Konstantinidis K.T."/>
            <person name="Eloe-Fadrosh E.A."/>
            <person name="Kyrpides N.C."/>
            <person name="Woyke T."/>
        </authorList>
    </citation>
    <scope>NUCLEOTIDE SEQUENCE</scope>
    <source>
        <strain evidence="4">GVMAG-M-3300025860-25</strain>
    </source>
</reference>
<evidence type="ECO:0000313" key="4">
    <source>
        <dbReference type="EMBL" id="QHU01118.1"/>
    </source>
</evidence>
<dbReference type="Gene3D" id="1.10.510.10">
    <property type="entry name" value="Transferase(Phosphotransferase) domain 1"/>
    <property type="match status" value="1"/>
</dbReference>
<dbReference type="InterPro" id="IPR011009">
    <property type="entry name" value="Kinase-like_dom_sf"/>
</dbReference>
<dbReference type="PROSITE" id="PS00108">
    <property type="entry name" value="PROTEIN_KINASE_ST"/>
    <property type="match status" value="1"/>
</dbReference>
<evidence type="ECO:0000256" key="2">
    <source>
        <dbReference type="ARBA" id="ARBA00022840"/>
    </source>
</evidence>
<dbReference type="GO" id="GO:0004674">
    <property type="term" value="F:protein serine/threonine kinase activity"/>
    <property type="evidence" value="ECO:0007669"/>
    <property type="project" value="TreeGrafter"/>
</dbReference>
<dbReference type="InterPro" id="IPR000719">
    <property type="entry name" value="Prot_kinase_dom"/>
</dbReference>
<dbReference type="InterPro" id="IPR017441">
    <property type="entry name" value="Protein_kinase_ATP_BS"/>
</dbReference>
<feature type="domain" description="Protein kinase" evidence="3">
    <location>
        <begin position="25"/>
        <end position="414"/>
    </location>
</feature>
<evidence type="ECO:0000256" key="1">
    <source>
        <dbReference type="ARBA" id="ARBA00022741"/>
    </source>
</evidence>
<dbReference type="AlphaFoldDB" id="A0A6C0JB04"/>
<dbReference type="PROSITE" id="PS00107">
    <property type="entry name" value="PROTEIN_KINASE_ATP"/>
    <property type="match status" value="1"/>
</dbReference>
<protein>
    <recommendedName>
        <fullName evidence="3">Protein kinase domain-containing protein</fullName>
    </recommendedName>
</protein>
<dbReference type="GO" id="GO:0005737">
    <property type="term" value="C:cytoplasm"/>
    <property type="evidence" value="ECO:0007669"/>
    <property type="project" value="TreeGrafter"/>
</dbReference>